<name>A0A4C1XMN3_EUMVA</name>
<keyword evidence="8" id="KW-1185">Reference proteome</keyword>
<dbReference type="GO" id="GO:0005737">
    <property type="term" value="C:cytoplasm"/>
    <property type="evidence" value="ECO:0007669"/>
    <property type="project" value="TreeGrafter"/>
</dbReference>
<dbReference type="InterPro" id="IPR039702">
    <property type="entry name" value="FPS1-like"/>
</dbReference>
<evidence type="ECO:0000256" key="1">
    <source>
        <dbReference type="ARBA" id="ARBA00001946"/>
    </source>
</evidence>
<dbReference type="GO" id="GO:0004337">
    <property type="term" value="F:(2E,6E)-farnesyl diphosphate synthase activity"/>
    <property type="evidence" value="ECO:0007669"/>
    <property type="project" value="TreeGrafter"/>
</dbReference>
<dbReference type="PANTHER" id="PTHR11525:SF0">
    <property type="entry name" value="FARNESYL PYROPHOSPHATE SYNTHASE"/>
    <property type="match status" value="1"/>
</dbReference>
<dbReference type="GO" id="GO:0042811">
    <property type="term" value="P:pheromone biosynthetic process"/>
    <property type="evidence" value="ECO:0007669"/>
    <property type="project" value="UniProtKB-ARBA"/>
</dbReference>
<dbReference type="InterPro" id="IPR008949">
    <property type="entry name" value="Isoprenoid_synthase_dom_sf"/>
</dbReference>
<accession>A0A4C1XMN3</accession>
<organism evidence="7 8">
    <name type="scientific">Eumeta variegata</name>
    <name type="common">Bagworm moth</name>
    <name type="synonym">Eumeta japonica</name>
    <dbReference type="NCBI Taxonomy" id="151549"/>
    <lineage>
        <taxon>Eukaryota</taxon>
        <taxon>Metazoa</taxon>
        <taxon>Ecdysozoa</taxon>
        <taxon>Arthropoda</taxon>
        <taxon>Hexapoda</taxon>
        <taxon>Insecta</taxon>
        <taxon>Pterygota</taxon>
        <taxon>Neoptera</taxon>
        <taxon>Endopterygota</taxon>
        <taxon>Lepidoptera</taxon>
        <taxon>Glossata</taxon>
        <taxon>Ditrysia</taxon>
        <taxon>Tineoidea</taxon>
        <taxon>Psychidae</taxon>
        <taxon>Oiketicinae</taxon>
        <taxon>Eumeta</taxon>
    </lineage>
</organism>
<protein>
    <recommendedName>
        <fullName evidence="6">Farnesyl pyrophosphate synthase</fullName>
    </recommendedName>
</protein>
<dbReference type="OrthoDB" id="10257492at2759"/>
<dbReference type="InterPro" id="IPR000092">
    <property type="entry name" value="Polyprenyl_synt"/>
</dbReference>
<dbReference type="EMBL" id="BGZK01000892">
    <property type="protein sequence ID" value="GBP64242.1"/>
    <property type="molecule type" value="Genomic_DNA"/>
</dbReference>
<comment type="cofactor">
    <cofactor evidence="1">
        <name>Mg(2+)</name>
        <dbReference type="ChEBI" id="CHEBI:18420"/>
    </cofactor>
</comment>
<comment type="caution">
    <text evidence="7">The sequence shown here is derived from an EMBL/GenBank/DDBJ whole genome shotgun (WGS) entry which is preliminary data.</text>
</comment>
<sequence>MPGTAIEIVKNDEVDADSEGGGVYDRLKRSCRSPLFLKRNIALDIAAKKRKELFLETWPSISQNILNSNKFADVPDVPKWLKKVYDYNLQGGKKNRGLTTVLAYEMLESPDKVTDEMLKLARVLGWCVELMQAFFVMLDDLMDSSEMRRGSPCWYRVPGVGLNVINDALLIQGVIYQVILKTYFEDKPYYKKIVDLFNEVTKNFEAPKHPRSV</sequence>
<dbReference type="Gene3D" id="1.10.600.10">
    <property type="entry name" value="Farnesyl Diphosphate Synthase"/>
    <property type="match status" value="1"/>
</dbReference>
<reference evidence="7 8" key="1">
    <citation type="journal article" date="2019" name="Commun. Biol.">
        <title>The bagworm genome reveals a unique fibroin gene that provides high tensile strength.</title>
        <authorList>
            <person name="Kono N."/>
            <person name="Nakamura H."/>
            <person name="Ohtoshi R."/>
            <person name="Tomita M."/>
            <person name="Numata K."/>
            <person name="Arakawa K."/>
        </authorList>
    </citation>
    <scope>NUCLEOTIDE SEQUENCE [LARGE SCALE GENOMIC DNA]</scope>
</reference>
<dbReference type="GO" id="GO:0045337">
    <property type="term" value="P:farnesyl diphosphate biosynthetic process"/>
    <property type="evidence" value="ECO:0007669"/>
    <property type="project" value="TreeGrafter"/>
</dbReference>
<dbReference type="GO" id="GO:0046872">
    <property type="term" value="F:metal ion binding"/>
    <property type="evidence" value="ECO:0007669"/>
    <property type="project" value="UniProtKB-KW"/>
</dbReference>
<keyword evidence="2" id="KW-0808">Transferase</keyword>
<dbReference type="AlphaFoldDB" id="A0A4C1XMN3"/>
<keyword evidence="3" id="KW-0479">Metal-binding</keyword>
<proteinExistence type="predicted"/>
<evidence type="ECO:0000313" key="8">
    <source>
        <dbReference type="Proteomes" id="UP000299102"/>
    </source>
</evidence>
<keyword evidence="4" id="KW-0460">Magnesium</keyword>
<comment type="pathway">
    <text evidence="5">Pheromone biosynthesis.</text>
</comment>
<evidence type="ECO:0000256" key="3">
    <source>
        <dbReference type="ARBA" id="ARBA00022723"/>
    </source>
</evidence>
<evidence type="ECO:0000256" key="5">
    <source>
        <dbReference type="ARBA" id="ARBA00033740"/>
    </source>
</evidence>
<dbReference type="PANTHER" id="PTHR11525">
    <property type="entry name" value="FARNESYL-PYROPHOSPHATE SYNTHETASE"/>
    <property type="match status" value="1"/>
</dbReference>
<evidence type="ECO:0000256" key="2">
    <source>
        <dbReference type="ARBA" id="ARBA00022679"/>
    </source>
</evidence>
<dbReference type="STRING" id="151549.A0A4C1XMN3"/>
<dbReference type="Proteomes" id="UP000299102">
    <property type="component" value="Unassembled WGS sequence"/>
</dbReference>
<dbReference type="GO" id="GO:0004161">
    <property type="term" value="F:dimethylallyltranstransferase activity"/>
    <property type="evidence" value="ECO:0007669"/>
    <property type="project" value="TreeGrafter"/>
</dbReference>
<dbReference type="InterPro" id="IPR033749">
    <property type="entry name" value="Polyprenyl_synt_CS"/>
</dbReference>
<dbReference type="SUPFAM" id="SSF48576">
    <property type="entry name" value="Terpenoid synthases"/>
    <property type="match status" value="1"/>
</dbReference>
<evidence type="ECO:0000256" key="6">
    <source>
        <dbReference type="ARBA" id="ARBA00034546"/>
    </source>
</evidence>
<dbReference type="Pfam" id="PF00348">
    <property type="entry name" value="polyprenyl_synt"/>
    <property type="match status" value="1"/>
</dbReference>
<gene>
    <name evidence="7" type="primary">FPS1</name>
    <name evidence="7" type="ORF">EVAR_21560_1</name>
</gene>
<dbReference type="PROSITE" id="PS00723">
    <property type="entry name" value="POLYPRENYL_SYNTHASE_1"/>
    <property type="match status" value="1"/>
</dbReference>
<evidence type="ECO:0000256" key="4">
    <source>
        <dbReference type="ARBA" id="ARBA00022842"/>
    </source>
</evidence>
<evidence type="ECO:0000313" key="7">
    <source>
        <dbReference type="EMBL" id="GBP64242.1"/>
    </source>
</evidence>